<dbReference type="Proteomes" id="UP001285354">
    <property type="component" value="Unassembled WGS sequence"/>
</dbReference>
<dbReference type="InterPro" id="IPR025207">
    <property type="entry name" value="Sim4_Fta4"/>
</dbReference>
<proteinExistence type="predicted"/>
<organism evidence="2 3">
    <name type="scientific">Diplocarpon rosae</name>
    <dbReference type="NCBI Taxonomy" id="946125"/>
    <lineage>
        <taxon>Eukaryota</taxon>
        <taxon>Fungi</taxon>
        <taxon>Dikarya</taxon>
        <taxon>Ascomycota</taxon>
        <taxon>Pezizomycotina</taxon>
        <taxon>Leotiomycetes</taxon>
        <taxon>Helotiales</taxon>
        <taxon>Drepanopezizaceae</taxon>
        <taxon>Diplocarpon</taxon>
    </lineage>
</organism>
<dbReference type="AlphaFoldDB" id="A0AAD9WE51"/>
<gene>
    <name evidence="2" type="ORF">QTJ16_004936</name>
</gene>
<comment type="caution">
    <text evidence="2">The sequence shown here is derived from an EMBL/GenBank/DDBJ whole genome shotgun (WGS) entry which is preliminary data.</text>
</comment>
<dbReference type="EMBL" id="JAUBYV010000007">
    <property type="protein sequence ID" value="KAK2625624.1"/>
    <property type="molecule type" value="Genomic_DNA"/>
</dbReference>
<keyword evidence="1" id="KW-0175">Coiled coil</keyword>
<evidence type="ECO:0000256" key="1">
    <source>
        <dbReference type="SAM" id="Coils"/>
    </source>
</evidence>
<name>A0AAD9WE51_9HELO</name>
<dbReference type="Pfam" id="PF13093">
    <property type="entry name" value="FTA4"/>
    <property type="match status" value="1"/>
</dbReference>
<protein>
    <recommendedName>
        <fullName evidence="4">Kinetochore protein</fullName>
    </recommendedName>
</protein>
<evidence type="ECO:0000313" key="3">
    <source>
        <dbReference type="Proteomes" id="UP001285354"/>
    </source>
</evidence>
<reference evidence="2" key="1">
    <citation type="submission" date="2023-06" db="EMBL/GenBank/DDBJ databases">
        <title>Draft genome of Marssonina rosae.</title>
        <authorList>
            <person name="Cheng Q."/>
        </authorList>
    </citation>
    <scope>NUCLEOTIDE SEQUENCE</scope>
    <source>
        <strain evidence="2">R4</strain>
    </source>
</reference>
<evidence type="ECO:0000313" key="2">
    <source>
        <dbReference type="EMBL" id="KAK2625624.1"/>
    </source>
</evidence>
<feature type="coiled-coil region" evidence="1">
    <location>
        <begin position="132"/>
        <end position="193"/>
    </location>
</feature>
<dbReference type="PANTHER" id="PTHR42040">
    <property type="entry name" value="INNER KINETOCHORE SUBUNIT FTA4"/>
    <property type="match status" value="1"/>
</dbReference>
<keyword evidence="3" id="KW-1185">Reference proteome</keyword>
<sequence>MSPPTILERKTAFLRAQILALAQPLRPSPAFAASNASAGEDALRQRAIDEALCQLNSRLKRHVRLAYGPQAQRHVAEQIDTLYWNAGERGGRLGDEWAERGSDYREPSIIEQLPEEWSEEASATAPEQAAKYAELQQRLTALDAQRRVAREKVERYQRMRELVGLLGEDAGLQENLVTKNGELELELEEMRRLMLRVERGVGALEQRESEDEMDMDGGMEEDGKITALLSSAFS</sequence>
<evidence type="ECO:0008006" key="4">
    <source>
        <dbReference type="Google" id="ProtNLM"/>
    </source>
</evidence>
<dbReference type="GO" id="GO:0031511">
    <property type="term" value="C:Mis6-Sim4 complex"/>
    <property type="evidence" value="ECO:0007669"/>
    <property type="project" value="InterPro"/>
</dbReference>
<accession>A0AAD9WE51</accession>
<dbReference type="PANTHER" id="PTHR42040:SF1">
    <property type="entry name" value="INNER KINETOCHORE SUBUNIT FTA4"/>
    <property type="match status" value="1"/>
</dbReference>